<keyword evidence="2" id="KW-1185">Reference proteome</keyword>
<evidence type="ECO:0000313" key="2">
    <source>
        <dbReference type="Proteomes" id="UP000222564"/>
    </source>
</evidence>
<dbReference type="EMBL" id="AWQQ01000012">
    <property type="protein sequence ID" value="PHJ39747.1"/>
    <property type="molecule type" value="Genomic_DNA"/>
</dbReference>
<accession>A0A2C6MBF1</accession>
<reference evidence="1 2" key="1">
    <citation type="submission" date="2013-09" db="EMBL/GenBank/DDBJ databases">
        <title>Biodegradation of hydrocarbons in the deep terrestrial subsurface : characterization of a microbial consortium composed of two Desulfotomaculum species originating from a deep geological formation.</title>
        <authorList>
            <person name="Aullo T."/>
            <person name="Berlendis S."/>
            <person name="Lascourreges J.-F."/>
            <person name="Dessort D."/>
            <person name="Saint-Laurent S."/>
            <person name="Schraauwers B."/>
            <person name="Mas J."/>
            <person name="Magot M."/>
            <person name="Ranchou-Peyruse A."/>
        </authorList>
    </citation>
    <scope>NUCLEOTIDE SEQUENCE [LARGE SCALE GENOMIC DNA]</scope>
    <source>
        <strain evidence="1 2">Bs107</strain>
    </source>
</reference>
<gene>
    <name evidence="1" type="ORF">P378_01560</name>
</gene>
<dbReference type="AlphaFoldDB" id="A0A2C6MBF1"/>
<protein>
    <submittedName>
        <fullName evidence="1">Uncharacterized protein</fullName>
    </submittedName>
</protein>
<dbReference type="Proteomes" id="UP000222564">
    <property type="component" value="Unassembled WGS sequence"/>
</dbReference>
<organism evidence="1 2">
    <name type="scientific">Desulforamulus profundi</name>
    <dbReference type="NCBI Taxonomy" id="1383067"/>
    <lineage>
        <taxon>Bacteria</taxon>
        <taxon>Bacillati</taxon>
        <taxon>Bacillota</taxon>
        <taxon>Clostridia</taxon>
        <taxon>Eubacteriales</taxon>
        <taxon>Peptococcaceae</taxon>
        <taxon>Desulforamulus</taxon>
    </lineage>
</organism>
<sequence length="39" mass="4677">MEILVFKQSARFFSFTSDGDDFKNKEQINEFEVYIAIRI</sequence>
<comment type="caution">
    <text evidence="1">The sequence shown here is derived from an EMBL/GenBank/DDBJ whole genome shotgun (WGS) entry which is preliminary data.</text>
</comment>
<proteinExistence type="predicted"/>
<evidence type="ECO:0000313" key="1">
    <source>
        <dbReference type="EMBL" id="PHJ39747.1"/>
    </source>
</evidence>
<name>A0A2C6MBF1_9FIRM</name>